<dbReference type="Gene3D" id="2.40.30.10">
    <property type="entry name" value="Translation factors"/>
    <property type="match status" value="1"/>
</dbReference>
<dbReference type="Gene3D" id="3.30.70.870">
    <property type="entry name" value="Elongation Factor G (Translational Gtpase), domain 3"/>
    <property type="match status" value="1"/>
</dbReference>
<dbReference type="InterPro" id="IPR035647">
    <property type="entry name" value="EFG_III/V"/>
</dbReference>
<dbReference type="GO" id="GO:0043022">
    <property type="term" value="F:ribosome binding"/>
    <property type="evidence" value="ECO:0007669"/>
    <property type="project" value="UniProtKB-UniRule"/>
</dbReference>
<dbReference type="HAMAP" id="MF_00849">
    <property type="entry name" value="BipA"/>
    <property type="match status" value="1"/>
</dbReference>
<dbReference type="SUPFAM" id="SSF52540">
    <property type="entry name" value="P-loop containing nucleoside triphosphate hydrolases"/>
    <property type="match status" value="1"/>
</dbReference>
<proteinExistence type="inferred from homology"/>
<dbReference type="Gene3D" id="3.40.50.300">
    <property type="entry name" value="P-loop containing nucleotide triphosphate hydrolases"/>
    <property type="match status" value="1"/>
</dbReference>
<keyword evidence="5" id="KW-0378">Hydrolase</keyword>
<dbReference type="PANTHER" id="PTHR43512">
    <property type="entry name" value="TRANSLATION FACTOR GUF1-RELATED"/>
    <property type="match status" value="1"/>
</dbReference>
<dbReference type="CDD" id="cd03710">
    <property type="entry name" value="BipA_TypA_C"/>
    <property type="match status" value="1"/>
</dbReference>
<sequence>MKMKREDVRNVAIIAHVDHGKTTLVDALLKQSGIFRENQEVMERVMDSNDIERERGITILSKNTAVHYNETKINIIDTPGHADFGGEVERVLKMVNGVILVVDAYEGVMPQTKFVLRKALELGLSVVTCINKIDRPEARPEEVEEEVLELLMDLDASEEQLDCPFVYASAKTGFAKKGLDDPETDMAPLFTTIIDHIPAPEGDPDASTQLLISTIDYNEYVGRIGVGKVDNGRIRVNQECVIVNHHEPDKFRKVKVGKLYEYEGLNKVEVQEATIGAIVAISGIADIHIGDTLCSPDSPEAIPFQKISEPTIAMNFMVNDSPLAGQEGKYITSRHIRERLFKELNTDVSLRVEETDSPDCFKVSGRGELHLSVLIENMRREGFEFAVSKAEVLYQFDERNHKLEPMEIAYVDVPEEFTGAVIQKLTSRKGELQGMSPANGGYTRLEFAIPSRGLIGYRGEFMTDTKGNGIMNTSFDGYATFKGELSYRKTGSLIAYESGESITYGLFGAQERGSLFIGPGVKVYSGMVIGQNPKAEDIEINVCKTKKLTNTRSSSADESLKLTPPREMSLEQCLDFIDTDELLEITPSNLRIRKKILDPTMRKRSSLNKKSLA</sequence>
<dbReference type="FunFam" id="3.30.70.240:FF:000002">
    <property type="entry name" value="GTP-binding protein TypA"/>
    <property type="match status" value="1"/>
</dbReference>
<comment type="similarity">
    <text evidence="1">Belongs to the TRAFAC class translation factor GTPase superfamily. Classic translation factor GTPase family. LepA subfamily.</text>
</comment>
<dbReference type="Pfam" id="PF00679">
    <property type="entry name" value="EFG_C"/>
    <property type="match status" value="1"/>
</dbReference>
<dbReference type="GO" id="GO:0019843">
    <property type="term" value="F:rRNA binding"/>
    <property type="evidence" value="ECO:0007669"/>
    <property type="project" value="UniProtKB-KW"/>
</dbReference>
<dbReference type="InterPro" id="IPR035651">
    <property type="entry name" value="BipA_V"/>
</dbReference>
<name>A0AAU7PUN2_9FIRM</name>
<keyword evidence="2 5" id="KW-0547">Nucleotide-binding</keyword>
<evidence type="ECO:0000256" key="1">
    <source>
        <dbReference type="ARBA" id="ARBA00005454"/>
    </source>
</evidence>
<dbReference type="InterPro" id="IPR009000">
    <property type="entry name" value="Transl_B-barrel_sf"/>
</dbReference>
<dbReference type="InterPro" id="IPR004161">
    <property type="entry name" value="EFTu-like_2"/>
</dbReference>
<dbReference type="InterPro" id="IPR005225">
    <property type="entry name" value="Small_GTP-bd"/>
</dbReference>
<comment type="subcellular location">
    <subcellularLocation>
        <location evidence="5">Cytoplasm</location>
    </subcellularLocation>
    <text evidence="5">Binds to ribosomes.</text>
</comment>
<dbReference type="PRINTS" id="PR00315">
    <property type="entry name" value="ELONGATNFCT"/>
</dbReference>
<dbReference type="GO" id="GO:0045727">
    <property type="term" value="P:positive regulation of translation"/>
    <property type="evidence" value="ECO:0007669"/>
    <property type="project" value="TreeGrafter"/>
</dbReference>
<keyword evidence="5" id="KW-0690">Ribosome biogenesis</keyword>
<dbReference type="AlphaFoldDB" id="A0AAU7PUN2"/>
<protein>
    <recommendedName>
        <fullName evidence="5">Large ribosomal subunit assembly factor BipA</fullName>
        <ecNumber evidence="5">3.6.5.-</ecNumber>
    </recommendedName>
    <alternativeName>
        <fullName evidence="5">GTP-binding protein BipA</fullName>
    </alternativeName>
</protein>
<dbReference type="NCBIfam" id="TIGR00231">
    <property type="entry name" value="small_GTP"/>
    <property type="match status" value="1"/>
</dbReference>
<dbReference type="SUPFAM" id="SSF54980">
    <property type="entry name" value="EF-G C-terminal domain-like"/>
    <property type="match status" value="2"/>
</dbReference>
<keyword evidence="4" id="KW-0472">Membrane</keyword>
<dbReference type="Gene3D" id="2.40.50.250">
    <property type="entry name" value="bipa protein"/>
    <property type="match status" value="1"/>
</dbReference>
<dbReference type="InterPro" id="IPR006298">
    <property type="entry name" value="BipA"/>
</dbReference>
<evidence type="ECO:0000256" key="2">
    <source>
        <dbReference type="ARBA" id="ARBA00022741"/>
    </source>
</evidence>
<dbReference type="FunFam" id="3.40.50.300:FF:000055">
    <property type="entry name" value="GTP-binding protein TypA"/>
    <property type="match status" value="1"/>
</dbReference>
<dbReference type="InterPro" id="IPR000795">
    <property type="entry name" value="T_Tr_GTP-bd_dom"/>
</dbReference>
<dbReference type="InterPro" id="IPR047043">
    <property type="entry name" value="BipA_III"/>
</dbReference>
<dbReference type="EMBL" id="CP157940">
    <property type="protein sequence ID" value="XBS55995.1"/>
    <property type="molecule type" value="Genomic_DNA"/>
</dbReference>
<dbReference type="Pfam" id="PF03144">
    <property type="entry name" value="GTP_EFTU_D2"/>
    <property type="match status" value="1"/>
</dbReference>
<dbReference type="CDD" id="cd01891">
    <property type="entry name" value="TypA_BipA"/>
    <property type="match status" value="1"/>
</dbReference>
<dbReference type="SMART" id="SM00838">
    <property type="entry name" value="EFG_C"/>
    <property type="match status" value="1"/>
</dbReference>
<dbReference type="GO" id="GO:0005737">
    <property type="term" value="C:cytoplasm"/>
    <property type="evidence" value="ECO:0007669"/>
    <property type="project" value="UniProtKB-SubCell"/>
</dbReference>
<dbReference type="EC" id="3.6.5.-" evidence="5"/>
<evidence type="ECO:0000256" key="4">
    <source>
        <dbReference type="ARBA" id="ARBA00023136"/>
    </source>
</evidence>
<keyword evidence="3 5" id="KW-0342">GTP-binding</keyword>
<feature type="binding site" evidence="5">
    <location>
        <begin position="131"/>
        <end position="134"/>
    </location>
    <ligand>
        <name>GTP</name>
        <dbReference type="ChEBI" id="CHEBI:37565"/>
    </ligand>
</feature>
<dbReference type="CDD" id="cd16263">
    <property type="entry name" value="BipA_III"/>
    <property type="match status" value="1"/>
</dbReference>
<comment type="catalytic activity">
    <reaction evidence="5">
        <text>GTP + H2O = GDP + phosphate + H(+)</text>
        <dbReference type="Rhea" id="RHEA:19669"/>
        <dbReference type="ChEBI" id="CHEBI:15377"/>
        <dbReference type="ChEBI" id="CHEBI:15378"/>
        <dbReference type="ChEBI" id="CHEBI:37565"/>
        <dbReference type="ChEBI" id="CHEBI:43474"/>
        <dbReference type="ChEBI" id="CHEBI:58189"/>
    </reaction>
</comment>
<dbReference type="InterPro" id="IPR047041">
    <property type="entry name" value="BipA_GTP-bd_dom"/>
</dbReference>
<evidence type="ECO:0000259" key="6">
    <source>
        <dbReference type="PROSITE" id="PS51722"/>
    </source>
</evidence>
<dbReference type="Pfam" id="PF21018">
    <property type="entry name" value="BipA_C"/>
    <property type="match status" value="1"/>
</dbReference>
<dbReference type="PROSITE" id="PS51722">
    <property type="entry name" value="G_TR_2"/>
    <property type="match status" value="1"/>
</dbReference>
<dbReference type="InterPro" id="IPR047042">
    <property type="entry name" value="BipA_II"/>
</dbReference>
<accession>A0AAU7PUN2</accession>
<dbReference type="InterPro" id="IPR027417">
    <property type="entry name" value="P-loop_NTPase"/>
</dbReference>
<dbReference type="InterPro" id="IPR000640">
    <property type="entry name" value="EFG_V-like"/>
</dbReference>
<dbReference type="GO" id="GO:0000049">
    <property type="term" value="F:tRNA binding"/>
    <property type="evidence" value="ECO:0007669"/>
    <property type="project" value="UniProtKB-KW"/>
</dbReference>
<feature type="domain" description="Tr-type G" evidence="6">
    <location>
        <begin position="6"/>
        <end position="201"/>
    </location>
</feature>
<dbReference type="Pfam" id="PF00009">
    <property type="entry name" value="GTP_EFTU"/>
    <property type="match status" value="1"/>
</dbReference>
<evidence type="ECO:0000256" key="3">
    <source>
        <dbReference type="ARBA" id="ARBA00023134"/>
    </source>
</evidence>
<dbReference type="FunFam" id="2.40.50.250:FF:000001">
    <property type="entry name" value="GTP-binding protein TypA"/>
    <property type="match status" value="1"/>
</dbReference>
<dbReference type="InterPro" id="IPR042116">
    <property type="entry name" value="TypA/BipA_C"/>
</dbReference>
<keyword evidence="5" id="KW-0963">Cytoplasm</keyword>
<evidence type="ECO:0000256" key="5">
    <source>
        <dbReference type="HAMAP-Rule" id="MF_00849"/>
    </source>
</evidence>
<comment type="similarity">
    <text evidence="5">Belongs to the TRAFAC class translation factor GTPase superfamily. Classic translation factor GTPase family. BipA subfamily.</text>
</comment>
<organism evidence="7">
    <name type="scientific">Lacrimispora sp. BS-2</name>
    <dbReference type="NCBI Taxonomy" id="3151850"/>
    <lineage>
        <taxon>Bacteria</taxon>
        <taxon>Bacillati</taxon>
        <taxon>Bacillota</taxon>
        <taxon>Clostridia</taxon>
        <taxon>Lachnospirales</taxon>
        <taxon>Lachnospiraceae</taxon>
        <taxon>Lacrimispora</taxon>
    </lineage>
</organism>
<feature type="binding site" evidence="5">
    <location>
        <begin position="18"/>
        <end position="23"/>
    </location>
    <ligand>
        <name>GTP</name>
        <dbReference type="ChEBI" id="CHEBI:37565"/>
    </ligand>
</feature>
<dbReference type="RefSeq" id="WP_349948630.1">
    <property type="nucleotide sequence ID" value="NZ_CP157940.1"/>
</dbReference>
<dbReference type="InterPro" id="IPR031157">
    <property type="entry name" value="G_TR_CS"/>
</dbReference>
<comment type="function">
    <text evidence="5">A 50S ribosomal subunit assembly protein with GTPase activity, required for 50S subunit assembly at low temperatures, may also play a role in translation. Binds GTP and analogs. Binds the 70S ribosome between the 30S and 50S subunits, in a similar position as ribosome-bound EF-G; it contacts a number of ribosomal proteins, both rRNAs and the A-site tRNA.</text>
</comment>
<dbReference type="GO" id="GO:0000027">
    <property type="term" value="P:ribosomal large subunit assembly"/>
    <property type="evidence" value="ECO:0007669"/>
    <property type="project" value="UniProtKB-UniRule"/>
</dbReference>
<comment type="subunit">
    <text evidence="5">Monomer.</text>
</comment>
<dbReference type="Gene3D" id="3.30.70.240">
    <property type="match status" value="1"/>
</dbReference>
<dbReference type="SUPFAM" id="SSF50447">
    <property type="entry name" value="Translation proteins"/>
    <property type="match status" value="1"/>
</dbReference>
<dbReference type="NCBIfam" id="TIGR01394">
    <property type="entry name" value="TypA_BipA"/>
    <property type="match status" value="1"/>
</dbReference>
<dbReference type="InterPro" id="IPR048876">
    <property type="entry name" value="BipA_C"/>
</dbReference>
<dbReference type="GO" id="GO:0005525">
    <property type="term" value="F:GTP binding"/>
    <property type="evidence" value="ECO:0007669"/>
    <property type="project" value="UniProtKB-UniRule"/>
</dbReference>
<keyword evidence="5" id="KW-0699">rRNA-binding</keyword>
<dbReference type="PROSITE" id="PS00301">
    <property type="entry name" value="G_TR_1"/>
    <property type="match status" value="1"/>
</dbReference>
<evidence type="ECO:0000313" key="7">
    <source>
        <dbReference type="EMBL" id="XBS55995.1"/>
    </source>
</evidence>
<dbReference type="GO" id="GO:0003924">
    <property type="term" value="F:GTPase activity"/>
    <property type="evidence" value="ECO:0007669"/>
    <property type="project" value="UniProtKB-UniRule"/>
</dbReference>
<dbReference type="CDD" id="cd03691">
    <property type="entry name" value="BipA_TypA_II"/>
    <property type="match status" value="1"/>
</dbReference>
<dbReference type="FunFam" id="3.30.70.870:FF:000003">
    <property type="entry name" value="GTP-binding protein TypA"/>
    <property type="match status" value="1"/>
</dbReference>
<keyword evidence="5" id="KW-0694">RNA-binding</keyword>
<dbReference type="InterPro" id="IPR006297">
    <property type="entry name" value="EF-4"/>
</dbReference>
<gene>
    <name evidence="7" type="primary">typA</name>
    <name evidence="5" type="synonym">bipA</name>
    <name evidence="7" type="ORF">ABFV83_09490</name>
</gene>
<dbReference type="PANTHER" id="PTHR43512:SF4">
    <property type="entry name" value="TRANSLATION FACTOR GUF1 HOMOLOG, CHLOROPLASTIC"/>
    <property type="match status" value="1"/>
</dbReference>
<keyword evidence="5" id="KW-0820">tRNA-binding</keyword>
<reference evidence="7" key="1">
    <citation type="submission" date="2024-06" db="EMBL/GenBank/DDBJ databases">
        <title>Lacrimispora cavernae sp. nov., a novel anaerobe isolated from bat guano pile inside a cave.</title>
        <authorList>
            <person name="Miller S.L."/>
            <person name="Lu N."/>
            <person name="King J."/>
            <person name="Sankaranarayanan K."/>
            <person name="Lawson P.A."/>
        </authorList>
    </citation>
    <scope>NUCLEOTIDE SEQUENCE</scope>
    <source>
        <strain evidence="7">BS-2</strain>
    </source>
</reference>